<evidence type="ECO:0000313" key="3">
    <source>
        <dbReference type="Proteomes" id="UP000195981"/>
    </source>
</evidence>
<dbReference type="InterPro" id="IPR043129">
    <property type="entry name" value="ATPase_NBD"/>
</dbReference>
<keyword evidence="2" id="KW-0808">Transferase</keyword>
<dbReference type="AlphaFoldDB" id="A0A1X6WZS3"/>
<dbReference type="InterPro" id="IPR002731">
    <property type="entry name" value="ATPase_BadF"/>
</dbReference>
<name>A0A1X6WZS3_9MICO</name>
<sequence>MNESTHNGLPARPDAPAERQARASLLLAADVGGTSARIAVGGAGALPPAVTGPGANIRSSGPAALAALVPTIERALDGRPGCDVRRAVLGISGAGPARRAEIAATVTTLLAPLGIDAGRIDVLDDLTAAFLAGGVGPDGVLLLAGTGAVAARFTGGELVARTDGMGWLLGDIGSGVWIGRKVLEAVAADVDGRRPRTALTELVGEALGIDLRDGTRSGTGDVRQDLIRAVDPLAPADWGRLAPLPGRALPDPAARRILDRAARALAADVQRLDPGAELPVVLAGSVLTSEGPLREELTTGLDAAGHPALAVAGSGLPGAWRLAIDGAR</sequence>
<dbReference type="RefSeq" id="WP_234991988.1">
    <property type="nucleotide sequence ID" value="NZ_FWFG01000060.1"/>
</dbReference>
<dbReference type="PANTHER" id="PTHR43190">
    <property type="entry name" value="N-ACETYL-D-GLUCOSAMINE KINASE"/>
    <property type="match status" value="1"/>
</dbReference>
<dbReference type="SUPFAM" id="SSF53067">
    <property type="entry name" value="Actin-like ATPase domain"/>
    <property type="match status" value="1"/>
</dbReference>
<organism evidence="2 3">
    <name type="scientific">Brachybacterium nesterenkovii</name>
    <dbReference type="NCBI Taxonomy" id="47847"/>
    <lineage>
        <taxon>Bacteria</taxon>
        <taxon>Bacillati</taxon>
        <taxon>Actinomycetota</taxon>
        <taxon>Actinomycetes</taxon>
        <taxon>Micrococcales</taxon>
        <taxon>Dermabacteraceae</taxon>
        <taxon>Brachybacterium</taxon>
    </lineage>
</organism>
<evidence type="ECO:0000313" key="2">
    <source>
        <dbReference type="EMBL" id="SLM91540.1"/>
    </source>
</evidence>
<keyword evidence="2" id="KW-0418">Kinase</keyword>
<dbReference type="InterPro" id="IPR052519">
    <property type="entry name" value="Euk-type_GlcNAc_Kinase"/>
</dbReference>
<accession>A0A1X6WZS3</accession>
<keyword evidence="3" id="KW-1185">Reference proteome</keyword>
<dbReference type="Pfam" id="PF01869">
    <property type="entry name" value="BcrAD_BadFG"/>
    <property type="match status" value="1"/>
</dbReference>
<protein>
    <submittedName>
        <fullName evidence="2">N-acetylglucosamine kinase of eukaryotic type</fullName>
        <ecNumber evidence="2">2.7.1.59</ecNumber>
    </submittedName>
</protein>
<evidence type="ECO:0000259" key="1">
    <source>
        <dbReference type="Pfam" id="PF01869"/>
    </source>
</evidence>
<dbReference type="GO" id="GO:0045127">
    <property type="term" value="F:N-acetylglucosamine kinase activity"/>
    <property type="evidence" value="ECO:0007669"/>
    <property type="project" value="UniProtKB-EC"/>
</dbReference>
<gene>
    <name evidence="2" type="ORF">FM110_06705</name>
</gene>
<proteinExistence type="predicted"/>
<dbReference type="Proteomes" id="UP000195981">
    <property type="component" value="Unassembled WGS sequence"/>
</dbReference>
<feature type="domain" description="ATPase BadF/BadG/BcrA/BcrD type" evidence="1">
    <location>
        <begin position="30"/>
        <end position="291"/>
    </location>
</feature>
<reference evidence="2 3" key="1">
    <citation type="submission" date="2017-02" db="EMBL/GenBank/DDBJ databases">
        <authorList>
            <person name="Peterson S.W."/>
        </authorList>
    </citation>
    <scope>NUCLEOTIDE SEQUENCE [LARGE SCALE GENOMIC DNA]</scope>
    <source>
        <strain evidence="2 3">CIP104813</strain>
    </source>
</reference>
<dbReference type="EC" id="2.7.1.59" evidence="2"/>
<dbReference type="EMBL" id="FWFG01000060">
    <property type="protein sequence ID" value="SLM91540.1"/>
    <property type="molecule type" value="Genomic_DNA"/>
</dbReference>
<dbReference type="PANTHER" id="PTHR43190:SF3">
    <property type="entry name" value="N-ACETYL-D-GLUCOSAMINE KINASE"/>
    <property type="match status" value="1"/>
</dbReference>
<dbReference type="Gene3D" id="3.30.420.40">
    <property type="match status" value="2"/>
</dbReference>